<dbReference type="SUPFAM" id="SSF55874">
    <property type="entry name" value="ATPase domain of HSP90 chaperone/DNA topoisomerase II/histidine kinase"/>
    <property type="match status" value="1"/>
</dbReference>
<evidence type="ECO:0000256" key="1">
    <source>
        <dbReference type="ARBA" id="ARBA00000085"/>
    </source>
</evidence>
<evidence type="ECO:0000256" key="14">
    <source>
        <dbReference type="ARBA" id="ARBA00048179"/>
    </source>
</evidence>
<dbReference type="Pfam" id="PF00512">
    <property type="entry name" value="HisKA"/>
    <property type="match status" value="1"/>
</dbReference>
<evidence type="ECO:0000256" key="2">
    <source>
        <dbReference type="ARBA" id="ARBA00003469"/>
    </source>
</evidence>
<dbReference type="InterPro" id="IPR015168">
    <property type="entry name" value="SsuA/THI5"/>
</dbReference>
<accession>A0A1Y6B5V4</accession>
<keyword evidence="15" id="KW-0472">Membrane</keyword>
<dbReference type="PANTHER" id="PTHR31528">
    <property type="entry name" value="4-AMINO-5-HYDROXYMETHYL-2-METHYLPYRIMIDINE PHOSPHATE SYNTHASE THI11-RELATED"/>
    <property type="match status" value="1"/>
</dbReference>
<dbReference type="InterPro" id="IPR003661">
    <property type="entry name" value="HisK_dim/P_dom"/>
</dbReference>
<name>A0A1Y6B5V4_9PROT</name>
<evidence type="ECO:0000256" key="5">
    <source>
        <dbReference type="ARBA" id="ARBA00011738"/>
    </source>
</evidence>
<dbReference type="GO" id="GO:0009228">
    <property type="term" value="P:thiamine biosynthetic process"/>
    <property type="evidence" value="ECO:0007669"/>
    <property type="project" value="UniProtKB-KW"/>
</dbReference>
<dbReference type="PRINTS" id="PR00344">
    <property type="entry name" value="BCTRLSENSOR"/>
</dbReference>
<evidence type="ECO:0000256" key="13">
    <source>
        <dbReference type="ARBA" id="ARBA00033171"/>
    </source>
</evidence>
<dbReference type="InterPro" id="IPR036097">
    <property type="entry name" value="HisK_dim/P_sf"/>
</dbReference>
<evidence type="ECO:0000256" key="10">
    <source>
        <dbReference type="ARBA" id="ARBA00022898"/>
    </source>
</evidence>
<dbReference type="CDD" id="cd00082">
    <property type="entry name" value="HisKA"/>
    <property type="match status" value="1"/>
</dbReference>
<evidence type="ECO:0000256" key="7">
    <source>
        <dbReference type="ARBA" id="ARBA00022553"/>
    </source>
</evidence>
<dbReference type="InterPro" id="IPR027939">
    <property type="entry name" value="NMT1/THI5"/>
</dbReference>
<evidence type="ECO:0000256" key="3">
    <source>
        <dbReference type="ARBA" id="ARBA00004948"/>
    </source>
</evidence>
<evidence type="ECO:0000256" key="9">
    <source>
        <dbReference type="ARBA" id="ARBA00022723"/>
    </source>
</evidence>
<dbReference type="InterPro" id="IPR004358">
    <property type="entry name" value="Sig_transdc_His_kin-like_C"/>
</dbReference>
<dbReference type="GO" id="GO:0046872">
    <property type="term" value="F:metal ion binding"/>
    <property type="evidence" value="ECO:0007669"/>
    <property type="project" value="UniProtKB-KW"/>
</dbReference>
<reference evidence="18 19" key="1">
    <citation type="submission" date="2017-04" db="EMBL/GenBank/DDBJ databases">
        <authorList>
            <person name="Afonso C.L."/>
            <person name="Miller P.J."/>
            <person name="Scott M.A."/>
            <person name="Spackman E."/>
            <person name="Goraichik I."/>
            <person name="Dimitrov K.M."/>
            <person name="Suarez D.L."/>
            <person name="Swayne D.E."/>
        </authorList>
    </citation>
    <scope>NUCLEOTIDE SEQUENCE [LARGE SCALE GENOMIC DNA]</scope>
    <source>
        <strain evidence="18 19">USBA 355</strain>
    </source>
</reference>
<keyword evidence="7" id="KW-0597">Phosphoprotein</keyword>
<sequence>MRFLCAILLALVACPAWAAQDGGSKPLEHIVLQLKWRHQFQFAGYYAAVAEGFYRDAGLEVELVEAKQGEDPAPVVASGMATYGVGGSDLVLARAKGLPVVALAAIYQHSPYAIVTLSGRGIDSVHDLVGKRMMIEPQAAELLAYLRYEGIDIERIEQVPHSFDIESLARGEVDATTAYVTDEVFALEEAGLDYQVFTARSAGIDFYGDVLFTTEDELARHPERVSAFLKATIKGWHYALDHPQEIARLIRARYSTRHSLRHLLFEAAQTRRLMAADVVEIGYMHEGRWRHIADTYASLGMMPPDFELAGFLYQPDARVDHRGLYRTVAALAAALVLAGALGTWFWALSRRLRREIGEREAAQWQTEAVLARERNLLSILAHDFATPLNVISVAAQLLERFLSSGDGEKARREVDRIQAATAMLTEQIAACLGQNREHRDKPSAIGPIALRPMLAGLLKERRALVPERSFQLEVEESAEPDVVISADEVLISAVFANLLDNAIKYSVPRGAIRVRLAKAEGSVRVTVLDDGPGIAAEEAEKIFEKYQRAAKAPKAGGIGLGLFMVRSVVEAHGGSVRAVPGAQGEFVVTLPLAPEPGGPPA</sequence>
<feature type="signal peptide" evidence="16">
    <location>
        <begin position="1"/>
        <end position="18"/>
    </location>
</feature>
<evidence type="ECO:0000256" key="16">
    <source>
        <dbReference type="SAM" id="SignalP"/>
    </source>
</evidence>
<evidence type="ECO:0000313" key="18">
    <source>
        <dbReference type="EMBL" id="SME89397.1"/>
    </source>
</evidence>
<proteinExistence type="inferred from homology"/>
<keyword evidence="16" id="KW-0732">Signal</keyword>
<keyword evidence="12" id="KW-0408">Iron</keyword>
<comment type="function">
    <text evidence="2">Responsible for the formation of the pyrimidine heterocycle in the thiamine biosynthesis pathway. Catalyzes the formation of hydroxymethylpyrimidine phosphate (HMP-P) from histidine and pyridoxal phosphate (PLP). The protein uses PLP and the active site histidine to form HMP-P, generating an inactive enzyme. The enzyme can only undergo a single turnover, which suggests it is a suicide enzyme.</text>
</comment>
<dbReference type="SUPFAM" id="SSF53850">
    <property type="entry name" value="Periplasmic binding protein-like II"/>
    <property type="match status" value="1"/>
</dbReference>
<evidence type="ECO:0000256" key="11">
    <source>
        <dbReference type="ARBA" id="ARBA00022977"/>
    </source>
</evidence>
<keyword evidence="15" id="KW-1133">Transmembrane helix</keyword>
<keyword evidence="10" id="KW-0663">Pyridoxal phosphate</keyword>
<dbReference type="STRING" id="560819.SAMN05428998_101207"/>
<dbReference type="InterPro" id="IPR005467">
    <property type="entry name" value="His_kinase_dom"/>
</dbReference>
<dbReference type="SUPFAM" id="SSF47384">
    <property type="entry name" value="Homodimeric domain of signal transducing histidine kinase"/>
    <property type="match status" value="1"/>
</dbReference>
<comment type="catalytic activity">
    <reaction evidence="1">
        <text>ATP + protein L-histidine = ADP + protein N-phospho-L-histidine.</text>
        <dbReference type="EC" id="2.7.13.3"/>
    </reaction>
</comment>
<dbReference type="AlphaFoldDB" id="A0A1Y6B5V4"/>
<keyword evidence="18" id="KW-0418">Kinase</keyword>
<dbReference type="Gene3D" id="3.30.565.10">
    <property type="entry name" value="Histidine kinase-like ATPase, C-terminal domain"/>
    <property type="match status" value="1"/>
</dbReference>
<protein>
    <recommendedName>
        <fullName evidence="6">histidine kinase</fullName>
        <ecNumber evidence="6">2.7.13.3</ecNumber>
    </recommendedName>
    <alternativeName>
        <fullName evidence="13">Thiamine pyrimidine synthase</fullName>
    </alternativeName>
</protein>
<comment type="subunit">
    <text evidence="5">Homodimer.</text>
</comment>
<evidence type="ECO:0000256" key="15">
    <source>
        <dbReference type="SAM" id="Phobius"/>
    </source>
</evidence>
<comment type="catalytic activity">
    <reaction evidence="14">
        <text>N(6)-(pyridoxal phosphate)-L-lysyl-[4-amino-5-hydroxymethyl-2-methylpyrimidine phosphate synthase] + L-histidyl-[4-amino-5-hydroxymethyl-2-methylpyrimidine phosphate synthase] + 2 Fe(3+) + 4 H2O = L-lysyl-[4-amino-5-hydroxymethyl-2-methylpyrimidine phosphate synthase] + (2S)-2-amino-5-hydroxy-4-oxopentanoyl-[4-amino-5-hydroxymethyl-2-methylpyrimidine phosphate synthase] + 4-amino-2-methyl-5-(phosphooxymethyl)pyrimidine + 3-oxopropanoate + 2 Fe(2+) + 2 H(+)</text>
        <dbReference type="Rhea" id="RHEA:65756"/>
        <dbReference type="Rhea" id="RHEA-COMP:16892"/>
        <dbReference type="Rhea" id="RHEA-COMP:16893"/>
        <dbReference type="Rhea" id="RHEA-COMP:16894"/>
        <dbReference type="Rhea" id="RHEA-COMP:16895"/>
        <dbReference type="ChEBI" id="CHEBI:15377"/>
        <dbReference type="ChEBI" id="CHEBI:15378"/>
        <dbReference type="ChEBI" id="CHEBI:29033"/>
        <dbReference type="ChEBI" id="CHEBI:29034"/>
        <dbReference type="ChEBI" id="CHEBI:29969"/>
        <dbReference type="ChEBI" id="CHEBI:29979"/>
        <dbReference type="ChEBI" id="CHEBI:33190"/>
        <dbReference type="ChEBI" id="CHEBI:58354"/>
        <dbReference type="ChEBI" id="CHEBI:143915"/>
        <dbReference type="ChEBI" id="CHEBI:157692"/>
    </reaction>
    <physiologicalReaction direction="left-to-right" evidence="14">
        <dbReference type="Rhea" id="RHEA:65757"/>
    </physiologicalReaction>
</comment>
<dbReference type="Gene3D" id="3.40.190.10">
    <property type="entry name" value="Periplasmic binding protein-like II"/>
    <property type="match status" value="2"/>
</dbReference>
<dbReference type="SMART" id="SM00387">
    <property type="entry name" value="HATPase_c"/>
    <property type="match status" value="1"/>
</dbReference>
<feature type="chain" id="PRO_5012780136" description="histidine kinase" evidence="16">
    <location>
        <begin position="19"/>
        <end position="601"/>
    </location>
</feature>
<dbReference type="PANTHER" id="PTHR31528:SF1">
    <property type="entry name" value="4-AMINO-5-HYDROXYMETHYL-2-METHYLPYRIMIDINE PHOSPHATE SYNTHASE THI11-RELATED"/>
    <property type="match status" value="1"/>
</dbReference>
<keyword evidence="15" id="KW-0812">Transmembrane</keyword>
<evidence type="ECO:0000259" key="17">
    <source>
        <dbReference type="PROSITE" id="PS50109"/>
    </source>
</evidence>
<dbReference type="EMBL" id="FWZX01000001">
    <property type="protein sequence ID" value="SME89397.1"/>
    <property type="molecule type" value="Genomic_DNA"/>
</dbReference>
<dbReference type="PROSITE" id="PS50109">
    <property type="entry name" value="HIS_KIN"/>
    <property type="match status" value="1"/>
</dbReference>
<dbReference type="Pfam" id="PF09084">
    <property type="entry name" value="NMT1"/>
    <property type="match status" value="1"/>
</dbReference>
<dbReference type="Pfam" id="PF02518">
    <property type="entry name" value="HATPase_c"/>
    <property type="match status" value="1"/>
</dbReference>
<evidence type="ECO:0000256" key="8">
    <source>
        <dbReference type="ARBA" id="ARBA00022679"/>
    </source>
</evidence>
<dbReference type="SMART" id="SM00388">
    <property type="entry name" value="HisKA"/>
    <property type="match status" value="1"/>
</dbReference>
<keyword evidence="8" id="KW-0808">Transferase</keyword>
<feature type="transmembrane region" description="Helical" evidence="15">
    <location>
        <begin position="324"/>
        <end position="347"/>
    </location>
</feature>
<evidence type="ECO:0000256" key="12">
    <source>
        <dbReference type="ARBA" id="ARBA00023004"/>
    </source>
</evidence>
<dbReference type="Gene3D" id="1.10.287.130">
    <property type="match status" value="1"/>
</dbReference>
<dbReference type="Proteomes" id="UP000192917">
    <property type="component" value="Unassembled WGS sequence"/>
</dbReference>
<evidence type="ECO:0000256" key="6">
    <source>
        <dbReference type="ARBA" id="ARBA00012438"/>
    </source>
</evidence>
<dbReference type="InterPro" id="IPR003594">
    <property type="entry name" value="HATPase_dom"/>
</dbReference>
<keyword evidence="9" id="KW-0479">Metal-binding</keyword>
<evidence type="ECO:0000256" key="4">
    <source>
        <dbReference type="ARBA" id="ARBA00009406"/>
    </source>
</evidence>
<comment type="similarity">
    <text evidence="4">Belongs to the NMT1/THI5 family.</text>
</comment>
<comment type="pathway">
    <text evidence="3">Cofactor biosynthesis; thiamine diphosphate biosynthesis.</text>
</comment>
<dbReference type="CDD" id="cd00075">
    <property type="entry name" value="HATPase"/>
    <property type="match status" value="1"/>
</dbReference>
<organism evidence="18 19">
    <name type="scientific">Tistlia consotensis USBA 355</name>
    <dbReference type="NCBI Taxonomy" id="560819"/>
    <lineage>
        <taxon>Bacteria</taxon>
        <taxon>Pseudomonadati</taxon>
        <taxon>Pseudomonadota</taxon>
        <taxon>Alphaproteobacteria</taxon>
        <taxon>Rhodospirillales</taxon>
        <taxon>Rhodovibrionaceae</taxon>
        <taxon>Tistlia</taxon>
    </lineage>
</organism>
<dbReference type="InterPro" id="IPR036890">
    <property type="entry name" value="HATPase_C_sf"/>
</dbReference>
<keyword evidence="11" id="KW-0784">Thiamine biosynthesis</keyword>
<dbReference type="EC" id="2.7.13.3" evidence="6"/>
<dbReference type="GO" id="GO:0000155">
    <property type="term" value="F:phosphorelay sensor kinase activity"/>
    <property type="evidence" value="ECO:0007669"/>
    <property type="project" value="InterPro"/>
</dbReference>
<gene>
    <name evidence="18" type="ORF">SAMN05428998_101207</name>
</gene>
<feature type="domain" description="Histidine kinase" evidence="17">
    <location>
        <begin position="379"/>
        <end position="594"/>
    </location>
</feature>
<dbReference type="RefSeq" id="WP_085120565.1">
    <property type="nucleotide sequence ID" value="NZ_FWZX01000001.1"/>
</dbReference>
<keyword evidence="19" id="KW-1185">Reference proteome</keyword>
<evidence type="ECO:0000313" key="19">
    <source>
        <dbReference type="Proteomes" id="UP000192917"/>
    </source>
</evidence>